<name>A0A975IYQ0_9BACT</name>
<dbReference type="RefSeq" id="WP_211630602.1">
    <property type="nucleotide sequence ID" value="NZ_CP073100.1"/>
</dbReference>
<reference evidence="1" key="1">
    <citation type="submission" date="2021-04" db="EMBL/GenBank/DDBJ databases">
        <title>Luteolibacter sp. 32A isolated from the skin of an Anderson's salamander (Ambystoma andersonii).</title>
        <authorList>
            <person name="Spergser J."/>
            <person name="Busse H.-J."/>
        </authorList>
    </citation>
    <scope>NUCLEOTIDE SEQUENCE</scope>
    <source>
        <strain evidence="1">32A</strain>
    </source>
</reference>
<keyword evidence="2" id="KW-1185">Reference proteome</keyword>
<organism evidence="1 2">
    <name type="scientific">Luteolibacter ambystomatis</name>
    <dbReference type="NCBI Taxonomy" id="2824561"/>
    <lineage>
        <taxon>Bacteria</taxon>
        <taxon>Pseudomonadati</taxon>
        <taxon>Verrucomicrobiota</taxon>
        <taxon>Verrucomicrobiia</taxon>
        <taxon>Verrucomicrobiales</taxon>
        <taxon>Verrucomicrobiaceae</taxon>
        <taxon>Luteolibacter</taxon>
    </lineage>
</organism>
<dbReference type="Proteomes" id="UP000676169">
    <property type="component" value="Chromosome"/>
</dbReference>
<dbReference type="KEGG" id="lamb:KBB96_16545"/>
<dbReference type="AlphaFoldDB" id="A0A975IYQ0"/>
<accession>A0A975IYQ0</accession>
<proteinExistence type="predicted"/>
<evidence type="ECO:0000313" key="2">
    <source>
        <dbReference type="Proteomes" id="UP000676169"/>
    </source>
</evidence>
<gene>
    <name evidence="1" type="ORF">KBB96_16545</name>
</gene>
<sequence>MTRLSGELSMLSRTLGADQPSDRRKIAQTLALALALDPANREARELMDNVRDGLLRDPADSTKAEKSKSHLWELLAWLESAEAGRDAQALAACLTDVAVVIDPYHDAAADHKKDTGAWNGWVPELVAYQPKEVKPVDPDPVEPTVAAVTFTHTTGTVSTPLWFIERDNSNGREVQQYVMKPRKITMRTTSTRAEDEDRGGGFKFILQGTQNYRSLDGTSDTLTRALRTLGDKFPGSGRVYLDCSGDYLVDANHKSISAAAALLMDSSVSAREPQATVMGIIREDGSFKLPSRAWDRLRSLSDGPGGRLILPREAEPLLASVLVMEDPAFYLKYEVLLAGSLKELVERADKGAQGTVAEVGAKFAEIQVKQGTMSVGQYAANRFVRQRLVDIAQAFPDHASARMLELQGSGKRPTWLPRPVLAAEVRRALEPVGPLAKNSDTYNLEVDTIEKVIEACRPKVEALERYTDMRDRDLTTRGKDLITALRNLAKARRDRDNENGYSRYQTAINSAKGTYEAVRRELDAVAADEDADDRIRSSGGR</sequence>
<evidence type="ECO:0000313" key="1">
    <source>
        <dbReference type="EMBL" id="QUE50462.1"/>
    </source>
</evidence>
<protein>
    <submittedName>
        <fullName evidence="1">Uncharacterized protein</fullName>
    </submittedName>
</protein>
<dbReference type="EMBL" id="CP073100">
    <property type="protein sequence ID" value="QUE50462.1"/>
    <property type="molecule type" value="Genomic_DNA"/>
</dbReference>